<gene>
    <name evidence="2" type="ORF">J2D73_12560</name>
</gene>
<protein>
    <submittedName>
        <fullName evidence="2">Arc family DNA-binding protein</fullName>
    </submittedName>
</protein>
<sequence>MADEASAKQRVAHRVPLPQGEKSITVCSMARDDPMMRFRAPEQLKHLIEQSSASNGRTMNAEIVHRLERSFAQEVSPWAARDRIDNLDLQLFQAEAKLKWLVEKWDNRIKDQKPLGNLESILYEVDIRSAEDTIIYLKNKINDLKNIAE</sequence>
<keyword evidence="2" id="KW-0238">DNA-binding</keyword>
<keyword evidence="3" id="KW-1185">Reference proteome</keyword>
<evidence type="ECO:0000259" key="1">
    <source>
        <dbReference type="Pfam" id="PF03869"/>
    </source>
</evidence>
<comment type="caution">
    <text evidence="2">The sequence shown here is derived from an EMBL/GenBank/DDBJ whole genome shotgun (WGS) entry which is preliminary data.</text>
</comment>
<dbReference type="GO" id="GO:0003677">
    <property type="term" value="F:DNA binding"/>
    <property type="evidence" value="ECO:0007669"/>
    <property type="project" value="UniProtKB-KW"/>
</dbReference>
<dbReference type="InterPro" id="IPR013321">
    <property type="entry name" value="Arc_rbn_hlx_hlx"/>
</dbReference>
<accession>A0ABS3LXH7</accession>
<dbReference type="EMBL" id="JAFVMF010000012">
    <property type="protein sequence ID" value="MBO1360620.1"/>
    <property type="molecule type" value="Genomic_DNA"/>
</dbReference>
<evidence type="ECO:0000313" key="3">
    <source>
        <dbReference type="Proteomes" id="UP000664771"/>
    </source>
</evidence>
<dbReference type="InterPro" id="IPR010985">
    <property type="entry name" value="Ribbon_hlx_hlx"/>
</dbReference>
<name>A0ABS3LXH7_9PROT</name>
<dbReference type="SUPFAM" id="SSF47598">
    <property type="entry name" value="Ribbon-helix-helix"/>
    <property type="match status" value="1"/>
</dbReference>
<dbReference type="InterPro" id="IPR005569">
    <property type="entry name" value="Arc_DNA-bd_dom"/>
</dbReference>
<evidence type="ECO:0000313" key="2">
    <source>
        <dbReference type="EMBL" id="MBO1360620.1"/>
    </source>
</evidence>
<feature type="domain" description="Arc-like DNA binding" evidence="1">
    <location>
        <begin position="30"/>
        <end position="74"/>
    </location>
</feature>
<dbReference type="Pfam" id="PF03869">
    <property type="entry name" value="Arc"/>
    <property type="match status" value="1"/>
</dbReference>
<dbReference type="Proteomes" id="UP000664771">
    <property type="component" value="Unassembled WGS sequence"/>
</dbReference>
<dbReference type="Gene3D" id="1.10.1220.10">
    <property type="entry name" value="Met repressor-like"/>
    <property type="match status" value="1"/>
</dbReference>
<proteinExistence type="predicted"/>
<dbReference type="RefSeq" id="WP_207881880.1">
    <property type="nucleotide sequence ID" value="NZ_JAFVMF010000012.1"/>
</dbReference>
<reference evidence="2 3" key="1">
    <citation type="submission" date="2021-03" db="EMBL/GenBank/DDBJ databases">
        <title>The complete genome sequence of Acetobacter sacchari TBRC 11175.</title>
        <authorList>
            <person name="Charoenyingcharoen P."/>
            <person name="Yukphan P."/>
        </authorList>
    </citation>
    <scope>NUCLEOTIDE SEQUENCE [LARGE SCALE GENOMIC DNA]</scope>
    <source>
        <strain evidence="2 3">TBRC 11175</strain>
    </source>
</reference>
<organism evidence="2 3">
    <name type="scientific">Acetobacter sacchari</name>
    <dbReference type="NCBI Taxonomy" id="2661687"/>
    <lineage>
        <taxon>Bacteria</taxon>
        <taxon>Pseudomonadati</taxon>
        <taxon>Pseudomonadota</taxon>
        <taxon>Alphaproteobacteria</taxon>
        <taxon>Acetobacterales</taxon>
        <taxon>Acetobacteraceae</taxon>
        <taxon>Acetobacter</taxon>
    </lineage>
</organism>